<dbReference type="InterPro" id="IPR027417">
    <property type="entry name" value="P-loop_NTPase"/>
</dbReference>
<gene>
    <name evidence="1" type="ORF">V6668_12195</name>
</gene>
<dbReference type="PANTHER" id="PTHR37816">
    <property type="entry name" value="YALI0E33011P"/>
    <property type="match status" value="1"/>
</dbReference>
<proteinExistence type="predicted"/>
<dbReference type="SUPFAM" id="SSF52540">
    <property type="entry name" value="P-loop containing nucleoside triphosphate hydrolases"/>
    <property type="match status" value="1"/>
</dbReference>
<dbReference type="AlphaFoldDB" id="A0ABD8B032"/>
<protein>
    <submittedName>
        <fullName evidence="1">DNA topology modulation protein FlaR</fullName>
    </submittedName>
</protein>
<name>A0ABD8B032_PAEAM</name>
<dbReference type="InterPro" id="IPR052922">
    <property type="entry name" value="Cytidylate_Kinase-2"/>
</dbReference>
<evidence type="ECO:0000313" key="1">
    <source>
        <dbReference type="EMBL" id="WWP22896.1"/>
    </source>
</evidence>
<dbReference type="Proteomes" id="UP001364764">
    <property type="component" value="Chromosome"/>
</dbReference>
<dbReference type="GeneID" id="93476238"/>
<dbReference type="PANTHER" id="PTHR37816:SF2">
    <property type="entry name" value="DNA TOPOLOGY MODULATION PROTEIN FLAR-RELATED PROTEIN"/>
    <property type="match status" value="1"/>
</dbReference>
<sequence length="174" mass="20386">MSRPLRIHIIGSTGSGKTYLGQVLSEKLNIKIHELDTVMWSSKVEFSGKNSPDMRDKLLHKIIDNDSWIVEGVYYKWLSDSFSRADVIYYLDTNVLIRHFRIIMRFVKQRIGAERSIYKQTLKGLIEMLIWNHKFNSTNRKEICSFLSPYKDKVIILKTNRQMISLLNEGSEIT</sequence>
<dbReference type="EMBL" id="CP145892">
    <property type="protein sequence ID" value="WWP22896.1"/>
    <property type="molecule type" value="Genomic_DNA"/>
</dbReference>
<accession>A0ABD8B032</accession>
<dbReference type="RefSeq" id="WP_338708534.1">
    <property type="nucleotide sequence ID" value="NZ_CP145892.1"/>
</dbReference>
<reference evidence="1 2" key="1">
    <citation type="submission" date="2024-02" db="EMBL/GenBank/DDBJ databases">
        <title>Complete sequences of two Paenibacillus sp. strains and one Lysinibacillus strain isolated from the environment on STAA medium highlight biotechnological potential.</title>
        <authorList>
            <person name="Attere S.A."/>
            <person name="Piche L.C."/>
            <person name="Intertaglia L."/>
            <person name="Lami R."/>
            <person name="Charette S.J."/>
            <person name="Vincent A.T."/>
        </authorList>
    </citation>
    <scope>NUCLEOTIDE SEQUENCE [LARGE SCALE GENOMIC DNA]</scope>
    <source>
        <strain evidence="1 2">Y5S-7</strain>
    </source>
</reference>
<evidence type="ECO:0000313" key="2">
    <source>
        <dbReference type="Proteomes" id="UP001364764"/>
    </source>
</evidence>
<organism evidence="1 2">
    <name type="scientific">Paenibacillus amylolyticus</name>
    <dbReference type="NCBI Taxonomy" id="1451"/>
    <lineage>
        <taxon>Bacteria</taxon>
        <taxon>Bacillati</taxon>
        <taxon>Bacillota</taxon>
        <taxon>Bacilli</taxon>
        <taxon>Bacillales</taxon>
        <taxon>Paenibacillaceae</taxon>
        <taxon>Paenibacillus</taxon>
    </lineage>
</organism>
<dbReference type="Gene3D" id="3.40.50.300">
    <property type="entry name" value="P-loop containing nucleotide triphosphate hydrolases"/>
    <property type="match status" value="1"/>
</dbReference>